<reference evidence="2" key="1">
    <citation type="submission" date="2016-06" db="EMBL/GenBank/DDBJ databases">
        <title>Parallel loss of symbiosis genes in relatives of nitrogen-fixing non-legume Parasponia.</title>
        <authorList>
            <person name="Van Velzen R."/>
            <person name="Holmer R."/>
            <person name="Bu F."/>
            <person name="Rutten L."/>
            <person name="Van Zeijl A."/>
            <person name="Liu W."/>
            <person name="Santuari L."/>
            <person name="Cao Q."/>
            <person name="Sharma T."/>
            <person name="Shen D."/>
            <person name="Roswanjaya Y."/>
            <person name="Wardhani T."/>
            <person name="Kalhor M.S."/>
            <person name="Jansen J."/>
            <person name="Van den Hoogen J."/>
            <person name="Gungor B."/>
            <person name="Hartog M."/>
            <person name="Hontelez J."/>
            <person name="Verver J."/>
            <person name="Yang W.-C."/>
            <person name="Schijlen E."/>
            <person name="Repin R."/>
            <person name="Schilthuizen M."/>
            <person name="Schranz E."/>
            <person name="Heidstra R."/>
            <person name="Miyata K."/>
            <person name="Fedorova E."/>
            <person name="Kohlen W."/>
            <person name="Bisseling T."/>
            <person name="Smit S."/>
            <person name="Geurts R."/>
        </authorList>
    </citation>
    <scope>NUCLEOTIDE SEQUENCE [LARGE SCALE GENOMIC DNA]</scope>
    <source>
        <strain evidence="2">cv. WU1-14</strain>
    </source>
</reference>
<organism evidence="1 2">
    <name type="scientific">Parasponia andersonii</name>
    <name type="common">Sponia andersonii</name>
    <dbReference type="NCBI Taxonomy" id="3476"/>
    <lineage>
        <taxon>Eukaryota</taxon>
        <taxon>Viridiplantae</taxon>
        <taxon>Streptophyta</taxon>
        <taxon>Embryophyta</taxon>
        <taxon>Tracheophyta</taxon>
        <taxon>Spermatophyta</taxon>
        <taxon>Magnoliopsida</taxon>
        <taxon>eudicotyledons</taxon>
        <taxon>Gunneridae</taxon>
        <taxon>Pentapetalae</taxon>
        <taxon>rosids</taxon>
        <taxon>fabids</taxon>
        <taxon>Rosales</taxon>
        <taxon>Cannabaceae</taxon>
        <taxon>Parasponia</taxon>
    </lineage>
</organism>
<sequence>MLDAPLAHFPPDSLCLTWTTNYITPSIEDNVKAFGVKREGVSVAEEQVFSILYVLVPAKCRKKSMEIIHPRIKLKTFVSIESVYRPPNIMDRTISPDHDQKSLRSYKRQTSLLHSHFFNQGPRSVKLSHFSKNSNHGMVFTQRVIIARQITSPQKEGERRFPIIANL</sequence>
<evidence type="ECO:0000313" key="1">
    <source>
        <dbReference type="EMBL" id="PON35010.1"/>
    </source>
</evidence>
<accession>A0A2P5AEQ3</accession>
<dbReference type="EMBL" id="JXTB01000632">
    <property type="protein sequence ID" value="PON35010.1"/>
    <property type="molecule type" value="Genomic_DNA"/>
</dbReference>
<dbReference type="Proteomes" id="UP000237105">
    <property type="component" value="Unassembled WGS sequence"/>
</dbReference>
<dbReference type="AlphaFoldDB" id="A0A2P5AEQ3"/>
<keyword evidence="2" id="KW-1185">Reference proteome</keyword>
<protein>
    <submittedName>
        <fullName evidence="1">Uncharacterized protein</fullName>
    </submittedName>
</protein>
<name>A0A2P5AEQ3_PARAD</name>
<dbReference type="OrthoDB" id="10272869at2759"/>
<evidence type="ECO:0000313" key="2">
    <source>
        <dbReference type="Proteomes" id="UP000237105"/>
    </source>
</evidence>
<comment type="caution">
    <text evidence="1">The sequence shown here is derived from an EMBL/GenBank/DDBJ whole genome shotgun (WGS) entry which is preliminary data.</text>
</comment>
<gene>
    <name evidence="1" type="ORF">PanWU01x14_339640</name>
</gene>
<proteinExistence type="predicted"/>